<name>A0A3D8QY15_9HELO</name>
<keyword evidence="2" id="KW-0812">Transmembrane</keyword>
<evidence type="ECO:0000256" key="2">
    <source>
        <dbReference type="SAM" id="Phobius"/>
    </source>
</evidence>
<keyword evidence="2" id="KW-1133">Transmembrane helix</keyword>
<feature type="region of interest" description="Disordered" evidence="1">
    <location>
        <begin position="304"/>
        <end position="328"/>
    </location>
</feature>
<feature type="region of interest" description="Disordered" evidence="1">
    <location>
        <begin position="349"/>
        <end position="403"/>
    </location>
</feature>
<feature type="region of interest" description="Disordered" evidence="1">
    <location>
        <begin position="195"/>
        <end position="215"/>
    </location>
</feature>
<keyword evidence="4" id="KW-1185">Reference proteome</keyword>
<feature type="region of interest" description="Disordered" evidence="1">
    <location>
        <begin position="1"/>
        <end position="65"/>
    </location>
</feature>
<evidence type="ECO:0000256" key="1">
    <source>
        <dbReference type="SAM" id="MobiDB-lite"/>
    </source>
</evidence>
<feature type="transmembrane region" description="Helical" evidence="2">
    <location>
        <begin position="220"/>
        <end position="240"/>
    </location>
</feature>
<evidence type="ECO:0000313" key="4">
    <source>
        <dbReference type="Proteomes" id="UP000256645"/>
    </source>
</evidence>
<keyword evidence="2" id="KW-0472">Membrane</keyword>
<dbReference type="EMBL" id="PDLM01000011">
    <property type="protein sequence ID" value="RDW66571.1"/>
    <property type="molecule type" value="Genomic_DNA"/>
</dbReference>
<comment type="caution">
    <text evidence="3">The sequence shown here is derived from an EMBL/GenBank/DDBJ whole genome shotgun (WGS) entry which is preliminary data.</text>
</comment>
<evidence type="ECO:0000313" key="3">
    <source>
        <dbReference type="EMBL" id="RDW66571.1"/>
    </source>
</evidence>
<organism evidence="3 4">
    <name type="scientific">Coleophoma cylindrospora</name>
    <dbReference type="NCBI Taxonomy" id="1849047"/>
    <lineage>
        <taxon>Eukaryota</taxon>
        <taxon>Fungi</taxon>
        <taxon>Dikarya</taxon>
        <taxon>Ascomycota</taxon>
        <taxon>Pezizomycotina</taxon>
        <taxon>Leotiomycetes</taxon>
        <taxon>Helotiales</taxon>
        <taxon>Dermateaceae</taxon>
        <taxon>Coleophoma</taxon>
    </lineage>
</organism>
<sequence>MPPGIDVLRNRYSTGTSLSQKERESLQSGLEVRAIGSLERPQRRPRCEPNHLTSRHQKRNQNDGAASTTLCAFTVATTTLADNASPSKSASSKTIAGTGTVSTSTTATILTETPAIVSSTLSSAVATSAVVKSSTGTLSSQAVQTSTASITPSVGTSATQTAAISASSAVQISSSTSASGLVDTKTTLGAAVLPSETASASTTTSTETSNSTHSKASGTVIALEVIGIIVVTLLALWFCARRQRNKSKARENHSNTYNEKGQALGGPGTFHNRDPYSGSAMGTMNDTAFNDFIPPMLRAGGLHDPGTQETSAKHMRNNRLSSDLDPDIPSRYDIPDEPQRFIPAAQTHPVPARPISPWPSDQDAFPGPVGNYSVQPGYATESVSQRAPSPRTERPLSAWPSGV</sequence>
<feature type="compositionally biased region" description="Low complexity" evidence="1">
    <location>
        <begin position="195"/>
        <end position="214"/>
    </location>
</feature>
<proteinExistence type="predicted"/>
<accession>A0A3D8QY15</accession>
<feature type="compositionally biased region" description="Basic and acidic residues" evidence="1">
    <location>
        <begin position="40"/>
        <end position="49"/>
    </location>
</feature>
<dbReference type="AlphaFoldDB" id="A0A3D8QY15"/>
<gene>
    <name evidence="3" type="ORF">BP6252_10206</name>
</gene>
<dbReference type="Proteomes" id="UP000256645">
    <property type="component" value="Unassembled WGS sequence"/>
</dbReference>
<protein>
    <submittedName>
        <fullName evidence="3">Uncharacterized protein</fullName>
    </submittedName>
</protein>
<feature type="region of interest" description="Disordered" evidence="1">
    <location>
        <begin position="247"/>
        <end position="267"/>
    </location>
</feature>
<reference evidence="3 4" key="1">
    <citation type="journal article" date="2018" name="IMA Fungus">
        <title>IMA Genome-F 9: Draft genome sequence of Annulohypoxylon stygium, Aspergillus mulundensis, Berkeleyomyces basicola (syn. Thielaviopsis basicola), Ceratocystis smalleyi, two Cercospora beticola strains, Coleophoma cylindrospora, Fusarium fracticaudum, Phialophora cf. hyalina, and Morchella septimelata.</title>
        <authorList>
            <person name="Wingfield B.D."/>
            <person name="Bills G.F."/>
            <person name="Dong Y."/>
            <person name="Huang W."/>
            <person name="Nel W.J."/>
            <person name="Swalarsk-Parry B.S."/>
            <person name="Vaghefi N."/>
            <person name="Wilken P.M."/>
            <person name="An Z."/>
            <person name="de Beer Z.W."/>
            <person name="De Vos L."/>
            <person name="Chen L."/>
            <person name="Duong T.A."/>
            <person name="Gao Y."/>
            <person name="Hammerbacher A."/>
            <person name="Kikkert J.R."/>
            <person name="Li Y."/>
            <person name="Li H."/>
            <person name="Li K."/>
            <person name="Li Q."/>
            <person name="Liu X."/>
            <person name="Ma X."/>
            <person name="Naidoo K."/>
            <person name="Pethybridge S.J."/>
            <person name="Sun J."/>
            <person name="Steenkamp E.T."/>
            <person name="van der Nest M.A."/>
            <person name="van Wyk S."/>
            <person name="Wingfield M.J."/>
            <person name="Xiong C."/>
            <person name="Yue Q."/>
            <person name="Zhang X."/>
        </authorList>
    </citation>
    <scope>NUCLEOTIDE SEQUENCE [LARGE SCALE GENOMIC DNA]</scope>
    <source>
        <strain evidence="3 4">BP6252</strain>
    </source>
</reference>